<evidence type="ECO:0000256" key="1">
    <source>
        <dbReference type="ARBA" id="ARBA00010759"/>
    </source>
</evidence>
<keyword evidence="7" id="KW-1185">Reference proteome</keyword>
<dbReference type="Proteomes" id="UP000276254">
    <property type="component" value="Plasmid unnamed1"/>
</dbReference>
<organism evidence="6 7">
    <name type="scientific">Sphingomonas paeninsulae</name>
    <dbReference type="NCBI Taxonomy" id="2319844"/>
    <lineage>
        <taxon>Bacteria</taxon>
        <taxon>Pseudomonadati</taxon>
        <taxon>Pseudomonadota</taxon>
        <taxon>Alphaproteobacteria</taxon>
        <taxon>Sphingomonadales</taxon>
        <taxon>Sphingomonadaceae</taxon>
        <taxon>Sphingomonas</taxon>
    </lineage>
</organism>
<evidence type="ECO:0000256" key="3">
    <source>
        <dbReference type="ARBA" id="ARBA00022801"/>
    </source>
</evidence>
<keyword evidence="4" id="KW-0648">Protein biosynthesis</keyword>
<dbReference type="GO" id="GO:0046872">
    <property type="term" value="F:metal ion binding"/>
    <property type="evidence" value="ECO:0007669"/>
    <property type="project" value="UniProtKB-KW"/>
</dbReference>
<keyword evidence="3" id="KW-0378">Hydrolase</keyword>
<evidence type="ECO:0000313" key="7">
    <source>
        <dbReference type="Proteomes" id="UP000276254"/>
    </source>
</evidence>
<evidence type="ECO:0000256" key="2">
    <source>
        <dbReference type="ARBA" id="ARBA00022723"/>
    </source>
</evidence>
<accession>A0A494T8H0</accession>
<geneLocation type="plasmid" evidence="6">
    <name>unnamed1</name>
</geneLocation>
<sequence>MIRTILKMGDPPLLQVARSIEERDVSALTGIIADLYETMHAANGVGLAAPQVGIDLRLLIFGFESNPRFPNEKPVPATTLINPWLEVLTEETEDGWEGYLSVPGMRGLVPRATHIPLSLGK</sequence>
<dbReference type="OrthoDB" id="9804313at2"/>
<dbReference type="Gene3D" id="3.90.45.10">
    <property type="entry name" value="Peptide deformylase"/>
    <property type="match status" value="1"/>
</dbReference>
<proteinExistence type="inferred from homology"/>
<dbReference type="PANTHER" id="PTHR10458:SF20">
    <property type="entry name" value="PEPTIDE DEFORMYLASE 1"/>
    <property type="match status" value="1"/>
</dbReference>
<dbReference type="KEGG" id="spha:D3Y57_04120"/>
<dbReference type="SUPFAM" id="SSF56420">
    <property type="entry name" value="Peptide deformylase"/>
    <property type="match status" value="1"/>
</dbReference>
<dbReference type="CDD" id="cd00487">
    <property type="entry name" value="Pep_deformylase"/>
    <property type="match status" value="1"/>
</dbReference>
<dbReference type="GeneID" id="39491408"/>
<gene>
    <name evidence="6" type="ORF">D3Y57_04120</name>
</gene>
<protein>
    <recommendedName>
        <fullName evidence="8">Peptide deformylase</fullName>
    </recommendedName>
</protein>
<keyword evidence="2" id="KW-0479">Metal-binding</keyword>
<dbReference type="InterPro" id="IPR023635">
    <property type="entry name" value="Peptide_deformylase"/>
</dbReference>
<dbReference type="EMBL" id="CP032828">
    <property type="protein sequence ID" value="AYJ85220.1"/>
    <property type="molecule type" value="Genomic_DNA"/>
</dbReference>
<dbReference type="PANTHER" id="PTHR10458">
    <property type="entry name" value="PEPTIDE DEFORMYLASE"/>
    <property type="match status" value="1"/>
</dbReference>
<keyword evidence="6" id="KW-0614">Plasmid</keyword>
<comment type="similarity">
    <text evidence="1">Belongs to the polypeptide deformylase family.</text>
</comment>
<evidence type="ECO:0000256" key="4">
    <source>
        <dbReference type="ARBA" id="ARBA00022917"/>
    </source>
</evidence>
<dbReference type="GO" id="GO:0006412">
    <property type="term" value="P:translation"/>
    <property type="evidence" value="ECO:0007669"/>
    <property type="project" value="UniProtKB-KW"/>
</dbReference>
<evidence type="ECO:0008006" key="8">
    <source>
        <dbReference type="Google" id="ProtNLM"/>
    </source>
</evidence>
<dbReference type="GO" id="GO:0042586">
    <property type="term" value="F:peptide deformylase activity"/>
    <property type="evidence" value="ECO:0007669"/>
    <property type="project" value="InterPro"/>
</dbReference>
<dbReference type="InterPro" id="IPR036821">
    <property type="entry name" value="Peptide_deformylase_sf"/>
</dbReference>
<name>A0A494T8H0_SPHPE</name>
<evidence type="ECO:0000313" key="6">
    <source>
        <dbReference type="EMBL" id="AYJ85220.1"/>
    </source>
</evidence>
<keyword evidence="5" id="KW-0408">Iron</keyword>
<evidence type="ECO:0000256" key="5">
    <source>
        <dbReference type="ARBA" id="ARBA00023004"/>
    </source>
</evidence>
<dbReference type="PRINTS" id="PR01576">
    <property type="entry name" value="PDEFORMYLASE"/>
</dbReference>
<dbReference type="Pfam" id="PF01327">
    <property type="entry name" value="Pep_deformylase"/>
    <property type="match status" value="1"/>
</dbReference>
<reference evidence="6 7" key="1">
    <citation type="submission" date="2018-09" db="EMBL/GenBank/DDBJ databases">
        <title>Sphingomonas peninsula sp. nov., isolated from fildes peninsula, Antarctic soil.</title>
        <authorList>
            <person name="Yingchao G."/>
        </authorList>
    </citation>
    <scope>NUCLEOTIDE SEQUENCE [LARGE SCALE GENOMIC DNA]</scope>
    <source>
        <strain evidence="6 7">YZ-8</strain>
        <plasmid evidence="6 7">unnamed1</plasmid>
    </source>
</reference>
<dbReference type="RefSeq" id="WP_121151599.1">
    <property type="nucleotide sequence ID" value="NZ_CP032828.1"/>
</dbReference>
<dbReference type="AlphaFoldDB" id="A0A494T8H0"/>